<dbReference type="Pfam" id="PF14226">
    <property type="entry name" value="DIOX_N"/>
    <property type="match status" value="1"/>
</dbReference>
<dbReference type="GO" id="GO:0046872">
    <property type="term" value="F:metal ion binding"/>
    <property type="evidence" value="ECO:0007669"/>
    <property type="project" value="UniProtKB-KW"/>
</dbReference>
<evidence type="ECO:0000256" key="3">
    <source>
        <dbReference type="ARBA" id="ARBA00023004"/>
    </source>
</evidence>
<dbReference type="Gene3D" id="2.60.120.330">
    <property type="entry name" value="B-lactam Antibiotic, Isopenicillin N Synthase, Chain"/>
    <property type="match status" value="1"/>
</dbReference>
<reference evidence="5 6" key="1">
    <citation type="journal article" date="2020" name="IScience">
        <title>Genome Sequencing of the Endangered Kingdonia uniflora (Circaeasteraceae, Ranunculales) Reveals Potential Mechanisms of Evolutionary Specialization.</title>
        <authorList>
            <person name="Sun Y."/>
            <person name="Deng T."/>
            <person name="Zhang A."/>
            <person name="Moore M.J."/>
            <person name="Landis J.B."/>
            <person name="Lin N."/>
            <person name="Zhang H."/>
            <person name="Zhang X."/>
            <person name="Huang J."/>
            <person name="Zhang X."/>
            <person name="Sun H."/>
            <person name="Wang H."/>
        </authorList>
    </citation>
    <scope>NUCLEOTIDE SEQUENCE [LARGE SCALE GENOMIC DNA]</scope>
    <source>
        <strain evidence="5">TB1705</strain>
        <tissue evidence="5">Leaf</tissue>
    </source>
</reference>
<dbReference type="Proteomes" id="UP000541444">
    <property type="component" value="Unassembled WGS sequence"/>
</dbReference>
<organism evidence="5 6">
    <name type="scientific">Kingdonia uniflora</name>
    <dbReference type="NCBI Taxonomy" id="39325"/>
    <lineage>
        <taxon>Eukaryota</taxon>
        <taxon>Viridiplantae</taxon>
        <taxon>Streptophyta</taxon>
        <taxon>Embryophyta</taxon>
        <taxon>Tracheophyta</taxon>
        <taxon>Spermatophyta</taxon>
        <taxon>Magnoliopsida</taxon>
        <taxon>Ranunculales</taxon>
        <taxon>Circaeasteraceae</taxon>
        <taxon>Kingdonia</taxon>
    </lineage>
</organism>
<evidence type="ECO:0000256" key="2">
    <source>
        <dbReference type="ARBA" id="ARBA00023002"/>
    </source>
</evidence>
<evidence type="ECO:0000256" key="1">
    <source>
        <dbReference type="ARBA" id="ARBA00022723"/>
    </source>
</evidence>
<comment type="caution">
    <text evidence="5">The sequence shown here is derived from an EMBL/GenBank/DDBJ whole genome shotgun (WGS) entry which is preliminary data.</text>
</comment>
<evidence type="ECO:0000313" key="5">
    <source>
        <dbReference type="EMBL" id="KAF6177049.1"/>
    </source>
</evidence>
<name>A0A7J7PCA0_9MAGN</name>
<protein>
    <recommendedName>
        <fullName evidence="4">Non-haem dioxygenase N-terminal domain-containing protein</fullName>
    </recommendedName>
</protein>
<dbReference type="InterPro" id="IPR027443">
    <property type="entry name" value="IPNS-like_sf"/>
</dbReference>
<dbReference type="SUPFAM" id="SSF51197">
    <property type="entry name" value="Clavaminate synthase-like"/>
    <property type="match status" value="1"/>
</dbReference>
<proteinExistence type="predicted"/>
<keyword evidence="1" id="KW-0479">Metal-binding</keyword>
<feature type="domain" description="Non-haem dioxygenase N-terminal" evidence="4">
    <location>
        <begin position="234"/>
        <end position="331"/>
    </location>
</feature>
<dbReference type="EMBL" id="JACGCM010000004">
    <property type="protein sequence ID" value="KAF6177049.1"/>
    <property type="molecule type" value="Genomic_DNA"/>
</dbReference>
<dbReference type="PANTHER" id="PTHR10209">
    <property type="entry name" value="OXIDOREDUCTASE, 2OG-FE II OXYGENASE FAMILY PROTEIN"/>
    <property type="match status" value="1"/>
</dbReference>
<dbReference type="InterPro" id="IPR026992">
    <property type="entry name" value="DIOX_N"/>
</dbReference>
<sequence>MTLSSWTPPGIILLSTDGYLSSSRGGCKGCYRSKMGEHVPEFSASEALIHSYSEMLAVQRGPTSRVHYDHLVLLDYLISKDTGIQCLQYLLRCLRLHNQSQHLFWEVLACGDETSWPSCKIRKISPDIIGSSPKFRKVPEALPAARECKPSKDWSGNLANDLALTQFHRSSKSCEVEYFTWKQIDREVALVKPNTRVSFRIEKLEEIMEEVDLAFIQDVEHRPKPVVIEAGGFPLIDLSSYNNPIALDALVTEIGDACKNWRFFQVINHGVPYDLLKRVEIAAKKFFDLPLEEKRRVGRDEEYPLGYYNTEHTKNVRDWKEVFDFTVANPVVGPASHED</sequence>
<gene>
    <name evidence="5" type="ORF">GIB67_015924</name>
</gene>
<evidence type="ECO:0000313" key="6">
    <source>
        <dbReference type="Proteomes" id="UP000541444"/>
    </source>
</evidence>
<dbReference type="OrthoDB" id="288590at2759"/>
<dbReference type="GO" id="GO:0016491">
    <property type="term" value="F:oxidoreductase activity"/>
    <property type="evidence" value="ECO:0007669"/>
    <property type="project" value="UniProtKB-KW"/>
</dbReference>
<keyword evidence="6" id="KW-1185">Reference proteome</keyword>
<dbReference type="AlphaFoldDB" id="A0A7J7PCA0"/>
<accession>A0A7J7PCA0</accession>
<dbReference type="PANTHER" id="PTHR10209:SF885">
    <property type="entry name" value="2OG-FE(II) OXYGENASE FAMILY, PUTATIVE (AFU_ORTHOLOGUE AFUA_2G00750)-RELATED"/>
    <property type="match status" value="1"/>
</dbReference>
<keyword evidence="2" id="KW-0560">Oxidoreductase</keyword>
<evidence type="ECO:0000259" key="4">
    <source>
        <dbReference type="Pfam" id="PF14226"/>
    </source>
</evidence>
<keyword evidence="3" id="KW-0408">Iron</keyword>